<accession>A0A3N6MIH3</accession>
<evidence type="ECO:0000256" key="4">
    <source>
        <dbReference type="ARBA" id="ARBA00022692"/>
    </source>
</evidence>
<feature type="transmembrane region" description="Helical" evidence="7">
    <location>
        <begin position="105"/>
        <end position="129"/>
    </location>
</feature>
<dbReference type="CDD" id="cd06261">
    <property type="entry name" value="TM_PBP2"/>
    <property type="match status" value="1"/>
</dbReference>
<dbReference type="EMBL" id="REGA01000005">
    <property type="protein sequence ID" value="RQG95461.1"/>
    <property type="molecule type" value="Genomic_DNA"/>
</dbReference>
<evidence type="ECO:0000256" key="5">
    <source>
        <dbReference type="ARBA" id="ARBA00022989"/>
    </source>
</evidence>
<evidence type="ECO:0000259" key="8">
    <source>
        <dbReference type="PROSITE" id="PS50928"/>
    </source>
</evidence>
<comment type="subcellular location">
    <subcellularLocation>
        <location evidence="1 7">Cell membrane</location>
        <topology evidence="1 7">Multi-pass membrane protein</topology>
    </subcellularLocation>
</comment>
<dbReference type="RefSeq" id="WP_124195171.1">
    <property type="nucleotide sequence ID" value="NZ_REGA01000005.1"/>
</dbReference>
<evidence type="ECO:0000313" key="10">
    <source>
        <dbReference type="Proteomes" id="UP000282323"/>
    </source>
</evidence>
<name>A0A3N6MIH3_NATCH</name>
<evidence type="ECO:0000256" key="7">
    <source>
        <dbReference type="RuleBase" id="RU363032"/>
    </source>
</evidence>
<keyword evidence="2 7" id="KW-0813">Transport</keyword>
<evidence type="ECO:0000256" key="2">
    <source>
        <dbReference type="ARBA" id="ARBA00022448"/>
    </source>
</evidence>
<dbReference type="Gene3D" id="1.10.3720.10">
    <property type="entry name" value="MetI-like"/>
    <property type="match status" value="1"/>
</dbReference>
<feature type="transmembrane region" description="Helical" evidence="7">
    <location>
        <begin position="268"/>
        <end position="290"/>
    </location>
</feature>
<keyword evidence="4 7" id="KW-0812">Transmembrane</keyword>
<proteinExistence type="inferred from homology"/>
<feature type="transmembrane region" description="Helical" evidence="7">
    <location>
        <begin position="42"/>
        <end position="61"/>
    </location>
</feature>
<dbReference type="InterPro" id="IPR000515">
    <property type="entry name" value="MetI-like"/>
</dbReference>
<reference evidence="9 10" key="1">
    <citation type="submission" date="2018-10" db="EMBL/GenBank/DDBJ databases">
        <title>Natrarchaeobius chitinivorans gen. nov., sp. nov., and Natrarchaeobius haloalkaliphilus sp. nov., alkaliphilic, chitin-utilizing haloarchaea from hypersaline alkaline lakes.</title>
        <authorList>
            <person name="Sorokin D.Y."/>
            <person name="Elcheninov A.G."/>
            <person name="Kostrikina N.A."/>
            <person name="Bale N.J."/>
            <person name="Sinninghe Damste J.S."/>
            <person name="Khijniak T.V."/>
            <person name="Kublanov I.V."/>
            <person name="Toshchakov S.V."/>
        </authorList>
    </citation>
    <scope>NUCLEOTIDE SEQUENCE [LARGE SCALE GENOMIC DNA]</scope>
    <source>
        <strain evidence="9 10">AArcht4T</strain>
    </source>
</reference>
<dbReference type="PROSITE" id="PS50928">
    <property type="entry name" value="ABC_TM1"/>
    <property type="match status" value="1"/>
</dbReference>
<feature type="domain" description="ABC transmembrane type-1" evidence="8">
    <location>
        <begin position="101"/>
        <end position="290"/>
    </location>
</feature>
<dbReference type="AlphaFoldDB" id="A0A3N6MIH3"/>
<sequence length="305" mass="32810">MSHEKPPTGRFQGVVQYTQTVWNDSIALDRIRETTTHRKGQLGFLTVVGIALLAVFAPIVAPHDPQAIDGTPFIAPGMTGEHILGTDSYGRDIFSRLLYGGRISLVIGIGATGVAAVVGTIIGVISGYYGGLVDDVLMRFIDALWALPWLVLAILIISIFGRSITNVILIISIAYIDDFARIGRGEVLAIREEEYILAAKNIGLGDLSIMSGTVLPNMVGPIIVQFTIFTARAILVESALSFLGLGVSPATPTWGMMLGDGRDYIMDAWHIAILPGLAIVITTLGINLYGDALRDSFDVKQTRED</sequence>
<dbReference type="SUPFAM" id="SSF161098">
    <property type="entry name" value="MetI-like"/>
    <property type="match status" value="1"/>
</dbReference>
<dbReference type="Proteomes" id="UP000282323">
    <property type="component" value="Unassembled WGS sequence"/>
</dbReference>
<organism evidence="9 10">
    <name type="scientific">Natrarchaeobius chitinivorans</name>
    <dbReference type="NCBI Taxonomy" id="1679083"/>
    <lineage>
        <taxon>Archaea</taxon>
        <taxon>Methanobacteriati</taxon>
        <taxon>Methanobacteriota</taxon>
        <taxon>Stenosarchaea group</taxon>
        <taxon>Halobacteria</taxon>
        <taxon>Halobacteriales</taxon>
        <taxon>Natrialbaceae</taxon>
        <taxon>Natrarchaeobius</taxon>
    </lineage>
</organism>
<comment type="caution">
    <text evidence="9">The sequence shown here is derived from an EMBL/GenBank/DDBJ whole genome shotgun (WGS) entry which is preliminary data.</text>
</comment>
<dbReference type="OrthoDB" id="312811at2157"/>
<keyword evidence="6 7" id="KW-0472">Membrane</keyword>
<dbReference type="GO" id="GO:0055085">
    <property type="term" value="P:transmembrane transport"/>
    <property type="evidence" value="ECO:0007669"/>
    <property type="project" value="InterPro"/>
</dbReference>
<evidence type="ECO:0000256" key="6">
    <source>
        <dbReference type="ARBA" id="ARBA00023136"/>
    </source>
</evidence>
<dbReference type="Pfam" id="PF00528">
    <property type="entry name" value="BPD_transp_1"/>
    <property type="match status" value="1"/>
</dbReference>
<keyword evidence="10" id="KW-1185">Reference proteome</keyword>
<dbReference type="PANTHER" id="PTHR43386">
    <property type="entry name" value="OLIGOPEPTIDE TRANSPORT SYSTEM PERMEASE PROTEIN APPC"/>
    <property type="match status" value="1"/>
</dbReference>
<feature type="transmembrane region" description="Helical" evidence="7">
    <location>
        <begin position="149"/>
        <end position="176"/>
    </location>
</feature>
<comment type="similarity">
    <text evidence="7">Belongs to the binding-protein-dependent transport system permease family.</text>
</comment>
<feature type="transmembrane region" description="Helical" evidence="7">
    <location>
        <begin position="226"/>
        <end position="248"/>
    </location>
</feature>
<dbReference type="InterPro" id="IPR035906">
    <property type="entry name" value="MetI-like_sf"/>
</dbReference>
<gene>
    <name evidence="9" type="ORF">EA473_08345</name>
</gene>
<evidence type="ECO:0000256" key="3">
    <source>
        <dbReference type="ARBA" id="ARBA00022475"/>
    </source>
</evidence>
<protein>
    <submittedName>
        <fullName evidence="9">ABC transporter permease</fullName>
    </submittedName>
</protein>
<keyword evidence="5 7" id="KW-1133">Transmembrane helix</keyword>
<dbReference type="PANTHER" id="PTHR43386:SF1">
    <property type="entry name" value="D,D-DIPEPTIDE TRANSPORT SYSTEM PERMEASE PROTEIN DDPC-RELATED"/>
    <property type="match status" value="1"/>
</dbReference>
<dbReference type="InterPro" id="IPR050366">
    <property type="entry name" value="BP-dependent_transpt_permease"/>
</dbReference>
<evidence type="ECO:0000313" key="9">
    <source>
        <dbReference type="EMBL" id="RQG95461.1"/>
    </source>
</evidence>
<keyword evidence="3" id="KW-1003">Cell membrane</keyword>
<evidence type="ECO:0000256" key="1">
    <source>
        <dbReference type="ARBA" id="ARBA00004651"/>
    </source>
</evidence>
<dbReference type="GO" id="GO:0005886">
    <property type="term" value="C:plasma membrane"/>
    <property type="evidence" value="ECO:0007669"/>
    <property type="project" value="UniProtKB-SubCell"/>
</dbReference>